<keyword evidence="2" id="KW-1185">Reference proteome</keyword>
<name>A0ABX6IET1_9ACTN</name>
<accession>A0ABX6IET1</accession>
<protein>
    <submittedName>
        <fullName evidence="1">DUF2505 family protein</fullName>
    </submittedName>
</protein>
<evidence type="ECO:0000313" key="1">
    <source>
        <dbReference type="EMBL" id="QHN33823.1"/>
    </source>
</evidence>
<reference evidence="1" key="1">
    <citation type="journal article" date="2021" name="Nat. Microbiol.">
        <title>Cocultivation of an ultrasmall environmental parasitic bacterium with lytic ability against bacteria associated with wastewater foams.</title>
        <authorList>
            <person name="Batinovic S."/>
            <person name="Rose J.J.A."/>
            <person name="Ratcliffe J."/>
            <person name="Seviour R.J."/>
            <person name="Petrovski S."/>
        </authorList>
    </citation>
    <scope>NUCLEOTIDE SEQUENCE</scope>
    <source>
        <strain evidence="1">CON9</strain>
    </source>
</reference>
<dbReference type="Pfam" id="PF10698">
    <property type="entry name" value="DUF2505"/>
    <property type="match status" value="1"/>
</dbReference>
<dbReference type="InterPro" id="IPR019639">
    <property type="entry name" value="DUF2505"/>
</dbReference>
<dbReference type="EMBL" id="CP045809">
    <property type="protein sequence ID" value="QHN33823.1"/>
    <property type="molecule type" value="Genomic_DNA"/>
</dbReference>
<dbReference type="Proteomes" id="UP001059836">
    <property type="component" value="Chromosome"/>
</dbReference>
<sequence>MASRFEYSVAYPFSTGRLWELVSAENYWADLIRAINGDRGSLDEFARDGDAVTVVMTQCIPEAALPSIVTKVRPGDLKIPRRLDLTYAGGTIIGNATAGVSGVSASITATQTTSGEQASTLYRGEIKVGVPLVGGKIEKILQGELVSLFDAERDTTVDWERANGQ</sequence>
<gene>
    <name evidence="1" type="ORF">GII31_01800</name>
</gene>
<evidence type="ECO:0000313" key="2">
    <source>
        <dbReference type="Proteomes" id="UP001059836"/>
    </source>
</evidence>
<proteinExistence type="predicted"/>
<organism evidence="1 2">
    <name type="scientific">Gordonia pseudamarae</name>
    <dbReference type="NCBI Taxonomy" id="2831662"/>
    <lineage>
        <taxon>Bacteria</taxon>
        <taxon>Bacillati</taxon>
        <taxon>Actinomycetota</taxon>
        <taxon>Actinomycetes</taxon>
        <taxon>Mycobacteriales</taxon>
        <taxon>Gordoniaceae</taxon>
        <taxon>Gordonia</taxon>
    </lineage>
</organism>
<dbReference type="RefSeq" id="WP_213246256.1">
    <property type="nucleotide sequence ID" value="NZ_CP045806.1"/>
</dbReference>